<keyword evidence="2" id="KW-0486">Methionine biosynthesis</keyword>
<protein>
    <recommendedName>
        <fullName evidence="4">CBS domain-containing protein</fullName>
    </recommendedName>
</protein>
<reference evidence="5" key="1">
    <citation type="submission" date="2020-06" db="EMBL/GenBank/DDBJ databases">
        <title>Unique genomic features of the anaerobic methanotrophic archaea.</title>
        <authorList>
            <person name="Chadwick G.L."/>
            <person name="Skennerton C.T."/>
            <person name="Laso-Perez R."/>
            <person name="Leu A.O."/>
            <person name="Speth D.R."/>
            <person name="Yu H."/>
            <person name="Morgan-Lang C."/>
            <person name="Hatzenpichler R."/>
            <person name="Goudeau D."/>
            <person name="Malmstrom R."/>
            <person name="Brazelton W.J."/>
            <person name="Woyke T."/>
            <person name="Hallam S.J."/>
            <person name="Tyson G.W."/>
            <person name="Wegener G."/>
            <person name="Boetius A."/>
            <person name="Orphan V."/>
        </authorList>
    </citation>
    <scope>NUCLEOTIDE SEQUENCE</scope>
</reference>
<dbReference type="EMBL" id="MT631463">
    <property type="protein sequence ID" value="QNO51232.1"/>
    <property type="molecule type" value="Genomic_DNA"/>
</dbReference>
<accession>A0A7G9YT98</accession>
<gene>
    <name evidence="5" type="ORF">BAILMKME_00030</name>
</gene>
<dbReference type="InterPro" id="IPR000644">
    <property type="entry name" value="CBS_dom"/>
</dbReference>
<dbReference type="SMART" id="SM00116">
    <property type="entry name" value="CBS"/>
    <property type="match status" value="2"/>
</dbReference>
<feature type="domain" description="CBS" evidence="4">
    <location>
        <begin position="87"/>
        <end position="142"/>
    </location>
</feature>
<dbReference type="Pfam" id="PF00571">
    <property type="entry name" value="CBS"/>
    <property type="match status" value="2"/>
</dbReference>
<dbReference type="PROSITE" id="PS51371">
    <property type="entry name" value="CBS"/>
    <property type="match status" value="2"/>
</dbReference>
<keyword evidence="1 3" id="KW-0129">CBS domain</keyword>
<name>A0A7G9YT98_9EURY</name>
<dbReference type="PANTHER" id="PTHR43080:SF2">
    <property type="entry name" value="CBS DOMAIN-CONTAINING PROTEIN"/>
    <property type="match status" value="1"/>
</dbReference>
<dbReference type="SUPFAM" id="SSF54631">
    <property type="entry name" value="CBS-domain pair"/>
    <property type="match status" value="1"/>
</dbReference>
<organism evidence="5">
    <name type="scientific">Candidatus Methanophagaceae archaeon ANME-1 ERB6</name>
    <dbReference type="NCBI Taxonomy" id="2759912"/>
    <lineage>
        <taxon>Archaea</taxon>
        <taxon>Methanobacteriati</taxon>
        <taxon>Methanobacteriota</taxon>
        <taxon>Stenosarchaea group</taxon>
        <taxon>Methanomicrobia</taxon>
        <taxon>Candidatus Methanophagales</taxon>
        <taxon>Candidatus Methanophagaceae</taxon>
    </lineage>
</organism>
<evidence type="ECO:0000313" key="5">
    <source>
        <dbReference type="EMBL" id="QNO51232.1"/>
    </source>
</evidence>
<dbReference type="Gene3D" id="3.10.580.10">
    <property type="entry name" value="CBS-domain"/>
    <property type="match status" value="2"/>
</dbReference>
<evidence type="ECO:0000256" key="2">
    <source>
        <dbReference type="ARBA" id="ARBA00023167"/>
    </source>
</evidence>
<proteinExistence type="predicted"/>
<sequence>MGINTKFGKLLNEQLQGMSVGDIMETNVITINENASLEQLYSLISKYHHLGYPVINKENKTTGVILYKDLFRVKREDWNRIRVKERMSTRLICVSPGDSVIEAMEKMTEERIGRLLVMKDDTLVGIISRSSIMDVVIKRLLA</sequence>
<dbReference type="AlphaFoldDB" id="A0A7G9YT98"/>
<dbReference type="GO" id="GO:0009086">
    <property type="term" value="P:methionine biosynthetic process"/>
    <property type="evidence" value="ECO:0007669"/>
    <property type="project" value="UniProtKB-KW"/>
</dbReference>
<keyword evidence="2" id="KW-0028">Amino-acid biosynthesis</keyword>
<evidence type="ECO:0000256" key="3">
    <source>
        <dbReference type="PROSITE-ProRule" id="PRU00703"/>
    </source>
</evidence>
<evidence type="ECO:0000256" key="1">
    <source>
        <dbReference type="ARBA" id="ARBA00023122"/>
    </source>
</evidence>
<evidence type="ECO:0000259" key="4">
    <source>
        <dbReference type="PROSITE" id="PS51371"/>
    </source>
</evidence>
<dbReference type="PANTHER" id="PTHR43080">
    <property type="entry name" value="CBS DOMAIN-CONTAINING PROTEIN CBSX3, MITOCHONDRIAL"/>
    <property type="match status" value="1"/>
</dbReference>
<dbReference type="InterPro" id="IPR046342">
    <property type="entry name" value="CBS_dom_sf"/>
</dbReference>
<feature type="domain" description="CBS" evidence="4">
    <location>
        <begin position="24"/>
        <end position="81"/>
    </location>
</feature>
<dbReference type="InterPro" id="IPR051257">
    <property type="entry name" value="Diverse_CBS-Domain"/>
</dbReference>